<dbReference type="PANTHER" id="PTHR30269">
    <property type="entry name" value="TRANSMEMBRANE PROTEIN YFCA"/>
    <property type="match status" value="1"/>
</dbReference>
<dbReference type="GO" id="GO:0005886">
    <property type="term" value="C:plasma membrane"/>
    <property type="evidence" value="ECO:0007669"/>
    <property type="project" value="UniProtKB-SubCell"/>
</dbReference>
<evidence type="ECO:0000313" key="10">
    <source>
        <dbReference type="EMBL" id="QIC69024.1"/>
    </source>
</evidence>
<evidence type="ECO:0000256" key="3">
    <source>
        <dbReference type="ARBA" id="ARBA00022448"/>
    </source>
</evidence>
<feature type="transmembrane region" description="Helical" evidence="8">
    <location>
        <begin position="229"/>
        <end position="249"/>
    </location>
</feature>
<organism evidence="10 11">
    <name type="scientific">Acinetobacter indicus</name>
    <dbReference type="NCBI Taxonomy" id="756892"/>
    <lineage>
        <taxon>Bacteria</taxon>
        <taxon>Pseudomonadati</taxon>
        <taxon>Pseudomonadota</taxon>
        <taxon>Gammaproteobacteria</taxon>
        <taxon>Moraxellales</taxon>
        <taxon>Moraxellaceae</taxon>
        <taxon>Acinetobacter</taxon>
    </lineage>
</organism>
<comment type="similarity">
    <text evidence="2 8">Belongs to the 4-toluene sulfonate uptake permease (TSUP) (TC 2.A.102) family.</text>
</comment>
<feature type="transmembrane region" description="Helical" evidence="8">
    <location>
        <begin position="199"/>
        <end position="217"/>
    </location>
</feature>
<dbReference type="Proteomes" id="UP000503440">
    <property type="component" value="Chromosome"/>
</dbReference>
<dbReference type="EMBL" id="JAWJYY010000001">
    <property type="protein sequence ID" value="MDV4316919.1"/>
    <property type="molecule type" value="Genomic_DNA"/>
</dbReference>
<dbReference type="Proteomes" id="UP001284654">
    <property type="component" value="Unassembled WGS sequence"/>
</dbReference>
<dbReference type="RefSeq" id="WP_016658721.1">
    <property type="nucleotide sequence ID" value="NZ_CAXNYR010000003.1"/>
</dbReference>
<evidence type="ECO:0000256" key="1">
    <source>
        <dbReference type="ARBA" id="ARBA00004651"/>
    </source>
</evidence>
<dbReference type="InterPro" id="IPR002781">
    <property type="entry name" value="TM_pro_TauE-like"/>
</dbReference>
<gene>
    <name evidence="10" type="ORF">FSC09_00545</name>
    <name evidence="9" type="ORF">MSG88_14440</name>
</gene>
<evidence type="ECO:0000256" key="8">
    <source>
        <dbReference type="RuleBase" id="RU363041"/>
    </source>
</evidence>
<evidence type="ECO:0000256" key="2">
    <source>
        <dbReference type="ARBA" id="ARBA00009142"/>
    </source>
</evidence>
<evidence type="ECO:0000256" key="4">
    <source>
        <dbReference type="ARBA" id="ARBA00022475"/>
    </source>
</evidence>
<dbReference type="InterPro" id="IPR052017">
    <property type="entry name" value="TSUP"/>
</dbReference>
<keyword evidence="4 8" id="KW-1003">Cell membrane</keyword>
<sequence>MSKADLMVLIFCIIAALLHGISGFGFPMVSTAAISTLYPLSTTVAFVLLPCLILNLFLLNSDPERSFLQALRYYSGQYWGLIISSLIGSVFGVQLLLHLNDGYLKLLMGLFILWYVLDQFRSQPLRIQASLKNMLLFGLLAGVIGGATNAMAPFLMMYLLSTEHSKTEIVLISNLNFAVSKLIQLLLLYPVMLQFKSEQWSLLGLLTVVSLLGVWAGGQLRAHISQQKFRWLILSLLAVLGGSALWQAVQLLSQNPHFFVV</sequence>
<feature type="transmembrane region" description="Helical" evidence="8">
    <location>
        <begin position="6"/>
        <end position="26"/>
    </location>
</feature>
<feature type="transmembrane region" description="Helical" evidence="8">
    <location>
        <begin position="137"/>
        <end position="159"/>
    </location>
</feature>
<keyword evidence="5 8" id="KW-0812">Transmembrane</keyword>
<evidence type="ECO:0000313" key="11">
    <source>
        <dbReference type="Proteomes" id="UP000503440"/>
    </source>
</evidence>
<evidence type="ECO:0000256" key="5">
    <source>
        <dbReference type="ARBA" id="ARBA00022692"/>
    </source>
</evidence>
<dbReference type="EMBL" id="CP044455">
    <property type="protein sequence ID" value="QIC69024.1"/>
    <property type="molecule type" value="Genomic_DNA"/>
</dbReference>
<protein>
    <recommendedName>
        <fullName evidence="8">Probable membrane transporter protein</fullName>
    </recommendedName>
</protein>
<evidence type="ECO:0000313" key="9">
    <source>
        <dbReference type="EMBL" id="MDV4316919.1"/>
    </source>
</evidence>
<keyword evidence="7 8" id="KW-0472">Membrane</keyword>
<keyword evidence="6 8" id="KW-1133">Transmembrane helix</keyword>
<dbReference type="Pfam" id="PF01925">
    <property type="entry name" value="TauE"/>
    <property type="match status" value="1"/>
</dbReference>
<comment type="subcellular location">
    <subcellularLocation>
        <location evidence="1 8">Cell membrane</location>
        <topology evidence="1 8">Multi-pass membrane protein</topology>
    </subcellularLocation>
</comment>
<evidence type="ECO:0000256" key="7">
    <source>
        <dbReference type="ARBA" id="ARBA00023136"/>
    </source>
</evidence>
<evidence type="ECO:0000256" key="6">
    <source>
        <dbReference type="ARBA" id="ARBA00022989"/>
    </source>
</evidence>
<dbReference type="AlphaFoldDB" id="A0A6C0XYM1"/>
<feature type="transmembrane region" description="Helical" evidence="8">
    <location>
        <begin position="171"/>
        <end position="193"/>
    </location>
</feature>
<feature type="transmembrane region" description="Helical" evidence="8">
    <location>
        <begin position="38"/>
        <end position="58"/>
    </location>
</feature>
<keyword evidence="3" id="KW-0813">Transport</keyword>
<feature type="transmembrane region" description="Helical" evidence="8">
    <location>
        <begin position="78"/>
        <end position="97"/>
    </location>
</feature>
<accession>A0A6C0XYM1</accession>
<dbReference type="PANTHER" id="PTHR30269:SF32">
    <property type="entry name" value="MEMBRANE TRANSPORTER PROTEIN-RELATED"/>
    <property type="match status" value="1"/>
</dbReference>
<name>A0A6C0XYM1_9GAMM</name>
<reference evidence="10 11" key="1">
    <citation type="submission" date="2019-09" db="EMBL/GenBank/DDBJ databases">
        <title>Non-baumannii Acinetobacter spp. carrying blaNDM-1 isolated in China.</title>
        <authorList>
            <person name="Cui C."/>
            <person name="Chen C."/>
            <person name="Sun J."/>
            <person name="Liu Y."/>
        </authorList>
    </citation>
    <scope>NUCLEOTIDE SEQUENCE [LARGE SCALE GENOMIC DNA]</scope>
    <source>
        <strain evidence="10 11">B18</strain>
    </source>
</reference>
<reference evidence="9" key="2">
    <citation type="submission" date="2023-10" db="EMBL/GenBank/DDBJ databases">
        <authorList>
            <person name="Sykes E.M.E."/>
            <person name="Khan I.U.H."/>
            <person name="Kumar A."/>
        </authorList>
    </citation>
    <scope>NUCLEOTIDE SEQUENCE</scope>
    <source>
        <strain evidence="9">IK5</strain>
    </source>
</reference>
<proteinExistence type="inferred from homology"/>